<organism evidence="1 2">
    <name type="scientific">Clostridium phage susfortuna</name>
    <dbReference type="NCBI Taxonomy" id="2316154"/>
    <lineage>
        <taxon>Viruses</taxon>
        <taxon>Duplodnaviria</taxon>
        <taxon>Heunggongvirae</taxon>
        <taxon>Uroviricota</taxon>
        <taxon>Caudoviricetes</taxon>
        <taxon>Guelinviridae</taxon>
        <taxon>Susfortunavirus</taxon>
        <taxon>Susfortunavirus susfortuna</taxon>
    </lineage>
</organism>
<evidence type="ECO:0000313" key="2">
    <source>
        <dbReference type="Proteomes" id="UP000262963"/>
    </source>
</evidence>
<name>A0A385IRM7_9CAUD</name>
<reference evidence="2" key="1">
    <citation type="submission" date="2018-05" db="EMBL/GenBank/DDBJ databases">
        <title>Novel Clostridium perfringens phage susfortuna.</title>
        <authorList>
            <person name="Kot W."/>
            <person name="Ploeger M."/>
            <person name="Pedersen J."/>
            <person name="Hansen L.H."/>
        </authorList>
    </citation>
    <scope>NUCLEOTIDE SEQUENCE [LARGE SCALE GENOMIC DNA]</scope>
</reference>
<dbReference type="EMBL" id="MH393889">
    <property type="protein sequence ID" value="AXY86154.1"/>
    <property type="molecule type" value="Genomic_DNA"/>
</dbReference>
<evidence type="ECO:0000313" key="1">
    <source>
        <dbReference type="EMBL" id="AXY86154.1"/>
    </source>
</evidence>
<protein>
    <submittedName>
        <fullName evidence="1">Uncharacterized protein</fullName>
    </submittedName>
</protein>
<gene>
    <name evidence="1" type="ORF">susfortuna_gp14</name>
</gene>
<dbReference type="Proteomes" id="UP000262963">
    <property type="component" value="Segment"/>
</dbReference>
<accession>A0A385IRM7</accession>
<sequence length="65" mass="7722">MFILKDLNCSRCGGEIQVFGYTEKDKHGKTRTIVDYGQCTYCGKIEILPQDDFREFIYLYCRKRN</sequence>
<proteinExistence type="predicted"/>
<keyword evidence="2" id="KW-1185">Reference proteome</keyword>